<dbReference type="InterPro" id="IPR054207">
    <property type="entry name" value="DUF6913"/>
</dbReference>
<protein>
    <submittedName>
        <fullName evidence="1">Uncharacterized protein</fullName>
    </submittedName>
</protein>
<evidence type="ECO:0000313" key="1">
    <source>
        <dbReference type="EMBL" id="ETK04498.1"/>
    </source>
</evidence>
<sequence>MILTTHFLNKKIRSLAKNATTREHCYRSMDDIRYVLIMCEARDWKAIEPCIDTLKKKGKTVHVCVYTRKDEDTPIWDYAFLPVEEGKDVDMWGFPDKNMRTQLNNLTVDLLLDLTSEEVPVMRYLMLQHPSAFKVGAKREQGMDLFDLSIVMKDDVHDIPFLFRHIMTYLEAIRSAKSAG</sequence>
<evidence type="ECO:0000313" key="2">
    <source>
        <dbReference type="Proteomes" id="UP000018872"/>
    </source>
</evidence>
<reference evidence="1 2" key="1">
    <citation type="submission" date="2013-11" db="EMBL/GenBank/DDBJ databases">
        <title>Single cell genomics of uncultured Tannerella BU063 (oral taxon 286).</title>
        <authorList>
            <person name="Beall C.J."/>
            <person name="Campbell A.G."/>
            <person name="Griffen A.L."/>
            <person name="Podar M."/>
            <person name="Leys E.J."/>
        </authorList>
    </citation>
    <scope>NUCLEOTIDE SEQUENCE [LARGE SCALE GENOMIC DNA]</scope>
    <source>
        <strain evidence="1">Cell 5</strain>
    </source>
</reference>
<dbReference type="EMBL" id="AYYC01000651">
    <property type="protein sequence ID" value="ETK04498.1"/>
    <property type="molecule type" value="Genomic_DNA"/>
</dbReference>
<accession>W2CBR8</accession>
<proteinExistence type="predicted"/>
<dbReference type="Pfam" id="PF21857">
    <property type="entry name" value="DUF6913"/>
    <property type="match status" value="1"/>
</dbReference>
<comment type="caution">
    <text evidence="1">The sequence shown here is derived from an EMBL/GenBank/DDBJ whole genome shotgun (WGS) entry which is preliminary data.</text>
</comment>
<gene>
    <name evidence="1" type="ORF">T229_08780</name>
</gene>
<dbReference type="Proteomes" id="UP000018872">
    <property type="component" value="Unassembled WGS sequence"/>
</dbReference>
<dbReference type="PATRIC" id="fig|1410950.3.peg.1232"/>
<organism evidence="1 2">
    <name type="scientific">Tannerella sp. oral taxon BU063 isolate Cell 5</name>
    <dbReference type="NCBI Taxonomy" id="1410950"/>
    <lineage>
        <taxon>Bacteria</taxon>
        <taxon>Pseudomonadati</taxon>
        <taxon>Bacteroidota</taxon>
        <taxon>Bacteroidia</taxon>
        <taxon>Bacteroidales</taxon>
        <taxon>Tannerellaceae</taxon>
        <taxon>Tannerella</taxon>
    </lineage>
</organism>
<dbReference type="AlphaFoldDB" id="W2CBR8"/>
<name>W2CBR8_9BACT</name>